<dbReference type="InterPro" id="IPR039743">
    <property type="entry name" value="6GAL/EXGAL"/>
</dbReference>
<sequence length="1060" mass="112642">MAARRGMTRVASATLAATLGVAGVAVPHAVAGAASAAGAAGVTIRIDPSYQQQPFQGWGTSLVWFANATGGYPDEVRNRLVDLLFGEDGLRLNIARYNIGGGNAPTVDDYLRRGGAVPGFWRAPQPYGPGEKEWWDPDNPDHWNWDADANQRWWIDQIKDRVDTWEAFSNSPPWFQTVSGYVSGGFDPNAEQIRADRVDEFADYLVRVTEHIEREHGIAFDTIDPLNEPNTPYWRTTLGPDGRPTGGRQEGAHVGPALQAQVVLALRRRLDTASTDAAISAPDETNPGIFLQDWYGYPAEAQAAVSQLNVHTYGTGQRTAARDVAKAEGRPLWMSEVEGSWGNDFTSMDSGLGMARRIIDDLRELEPAAWVLWQPVEDAENMVAEGNLQWGSIHVPFTCTSTDTLASCPIRTNTKFDTIRNFTHHIRPGDRLVKVDDTASVAAVKESGRGAVVVHANADTSPRAVTLDLSRFAEVGAHATVTPVLTSAEGKLVRGRPVRVERRSATLTVPGESVSTFLIDGVRAGAGRPQHIQPGHAYRLQGVQSGRSLAPSTDGARPVLGTTDTSRPEQLWYVRKLGHGAGNRDRYTIGNAGTGRRLAVRGGATVLEGADTAADQGAQWILSTTGDGTYTFVNVAARRVLDVSGGATEDGSPVSVWQPTGSGNQRWAALDETVASTEAARLHTVPGRVPALPQTVTAVLYSGERRSLPVTWHPPPDGAWRRPGVVTVRGVATDVLDRRVPATTRVTVDTFTATEPARAKAYAGGQPDLPATVTGLGAHDGTATLPVSWEPPPVGAFDRPGVVTLTGVARVVDGTELPASVRVQVTGPAQTNVALADGATVAATFTEGGYSPAGLRNGVTAEKAWSNWRSGTQNPSETISVTLPRPADLLRVVTHFHRDSIGGGGLAASLRVQVRDAGGTCVDASGEVAVGTEGAPAVDVPVTAPVTDGVCVLLTPRPGGYLTLGEIEVMAKAPGVSSDATLASIAVDGVPITGFDPDRTDYRVSAARPGRSTVTATASDPYATTRIVRDTSTRRTTWTISTTSEDGSQRRTYRVTVTPR</sequence>
<gene>
    <name evidence="6" type="ORF">H4W31_005096</name>
</gene>
<dbReference type="Gene3D" id="2.60.120.260">
    <property type="entry name" value="Galactose-binding domain-like"/>
    <property type="match status" value="1"/>
</dbReference>
<dbReference type="EMBL" id="JADBEB010000001">
    <property type="protein sequence ID" value="MBE1489458.1"/>
    <property type="molecule type" value="Genomic_DNA"/>
</dbReference>
<dbReference type="SUPFAM" id="SSF50370">
    <property type="entry name" value="Ricin B-like lectins"/>
    <property type="match status" value="1"/>
</dbReference>
<comment type="caution">
    <text evidence="6">The sequence shown here is derived from an EMBL/GenBank/DDBJ whole genome shotgun (WGS) entry which is preliminary data.</text>
</comment>
<dbReference type="Gene3D" id="3.20.20.80">
    <property type="entry name" value="Glycosidases"/>
    <property type="match status" value="1"/>
</dbReference>
<dbReference type="Gene3D" id="2.80.10.50">
    <property type="match status" value="2"/>
</dbReference>
<dbReference type="InterPro" id="IPR011081">
    <property type="entry name" value="Big_4"/>
</dbReference>
<feature type="chain" id="PRO_5039644881" evidence="2">
    <location>
        <begin position="37"/>
        <end position="1060"/>
    </location>
</feature>
<dbReference type="Proteomes" id="UP000649753">
    <property type="component" value="Unassembled WGS sequence"/>
</dbReference>
<name>A0A927MCY0_9ACTN</name>
<accession>A0A927MCY0</accession>
<reference evidence="6" key="1">
    <citation type="submission" date="2020-10" db="EMBL/GenBank/DDBJ databases">
        <title>Sequencing the genomes of 1000 actinobacteria strains.</title>
        <authorList>
            <person name="Klenk H.-P."/>
        </authorList>
    </citation>
    <scope>NUCLEOTIDE SEQUENCE</scope>
    <source>
        <strain evidence="6">DSM 46832</strain>
    </source>
</reference>
<keyword evidence="2" id="KW-0732">Signal</keyword>
<protein>
    <submittedName>
        <fullName evidence="6">PAS domain-containing protein</fullName>
    </submittedName>
</protein>
<dbReference type="CDD" id="cd00161">
    <property type="entry name" value="beta-trefoil_Ricin-like"/>
    <property type="match status" value="1"/>
</dbReference>
<dbReference type="SUPFAM" id="SSF49785">
    <property type="entry name" value="Galactose-binding domain-like"/>
    <property type="match status" value="1"/>
</dbReference>
<organism evidence="6 7">
    <name type="scientific">Plantactinospora soyae</name>
    <dbReference type="NCBI Taxonomy" id="1544732"/>
    <lineage>
        <taxon>Bacteria</taxon>
        <taxon>Bacillati</taxon>
        <taxon>Actinomycetota</taxon>
        <taxon>Actinomycetes</taxon>
        <taxon>Micromonosporales</taxon>
        <taxon>Micromonosporaceae</taxon>
        <taxon>Plantactinospora</taxon>
    </lineage>
</organism>
<evidence type="ECO:0000313" key="6">
    <source>
        <dbReference type="EMBL" id="MBE1489458.1"/>
    </source>
</evidence>
<feature type="region of interest" description="Disordered" evidence="1">
    <location>
        <begin position="1041"/>
        <end position="1060"/>
    </location>
</feature>
<feature type="domain" description="Bacterial Ig-like" evidence="3">
    <location>
        <begin position="686"/>
        <end position="733"/>
    </location>
</feature>
<feature type="domain" description="Endo-beta-1,6-galactanase-like" evidence="5">
    <location>
        <begin position="42"/>
        <end position="279"/>
    </location>
</feature>
<dbReference type="Pfam" id="PF14587">
    <property type="entry name" value="Glyco_hydr_30_2"/>
    <property type="match status" value="1"/>
</dbReference>
<proteinExistence type="predicted"/>
<dbReference type="Pfam" id="PF14200">
    <property type="entry name" value="RicinB_lectin_2"/>
    <property type="match status" value="1"/>
</dbReference>
<dbReference type="PANTHER" id="PTHR42767:SF1">
    <property type="entry name" value="ENDO-BETA-1,6-GALACTANASE-LIKE DOMAIN-CONTAINING PROTEIN"/>
    <property type="match status" value="1"/>
</dbReference>
<evidence type="ECO:0000256" key="1">
    <source>
        <dbReference type="SAM" id="MobiDB-lite"/>
    </source>
</evidence>
<dbReference type="InterPro" id="IPR035992">
    <property type="entry name" value="Ricin_B-like_lectins"/>
</dbReference>
<dbReference type="PANTHER" id="PTHR42767">
    <property type="entry name" value="ENDO-BETA-1,6-GALACTANASE"/>
    <property type="match status" value="1"/>
</dbReference>
<evidence type="ECO:0000259" key="3">
    <source>
        <dbReference type="Pfam" id="PF07532"/>
    </source>
</evidence>
<dbReference type="PROSITE" id="PS50231">
    <property type="entry name" value="RICIN_B_LECTIN"/>
    <property type="match status" value="1"/>
</dbReference>
<feature type="signal peptide" evidence="2">
    <location>
        <begin position="1"/>
        <end position="36"/>
    </location>
</feature>
<evidence type="ECO:0000259" key="5">
    <source>
        <dbReference type="Pfam" id="PF14587"/>
    </source>
</evidence>
<dbReference type="AlphaFoldDB" id="A0A927MCY0"/>
<dbReference type="InterPro" id="IPR039514">
    <property type="entry name" value="6GAL-like"/>
</dbReference>
<feature type="domain" description="Ricin B lectin" evidence="4">
    <location>
        <begin position="618"/>
        <end position="671"/>
    </location>
</feature>
<keyword evidence="7" id="KW-1185">Reference proteome</keyword>
<dbReference type="InterPro" id="IPR017853">
    <property type="entry name" value="GH"/>
</dbReference>
<evidence type="ECO:0000259" key="4">
    <source>
        <dbReference type="Pfam" id="PF14200"/>
    </source>
</evidence>
<evidence type="ECO:0000313" key="7">
    <source>
        <dbReference type="Proteomes" id="UP000649753"/>
    </source>
</evidence>
<dbReference type="RefSeq" id="WP_192768930.1">
    <property type="nucleotide sequence ID" value="NZ_JADBEB010000001.1"/>
</dbReference>
<dbReference type="GO" id="GO:0004553">
    <property type="term" value="F:hydrolase activity, hydrolyzing O-glycosyl compounds"/>
    <property type="evidence" value="ECO:0007669"/>
    <property type="project" value="InterPro"/>
</dbReference>
<evidence type="ECO:0000256" key="2">
    <source>
        <dbReference type="SAM" id="SignalP"/>
    </source>
</evidence>
<dbReference type="SUPFAM" id="SSF51445">
    <property type="entry name" value="(Trans)glycosidases"/>
    <property type="match status" value="1"/>
</dbReference>
<dbReference type="Pfam" id="PF07532">
    <property type="entry name" value="Big_4"/>
    <property type="match status" value="1"/>
</dbReference>
<dbReference type="InterPro" id="IPR000772">
    <property type="entry name" value="Ricin_B_lectin"/>
</dbReference>
<dbReference type="InterPro" id="IPR008979">
    <property type="entry name" value="Galactose-bd-like_sf"/>
</dbReference>